<dbReference type="AlphaFoldDB" id="A0ABD0K7B1"/>
<feature type="coiled-coil region" evidence="1">
    <location>
        <begin position="168"/>
        <end position="283"/>
    </location>
</feature>
<evidence type="ECO:0000313" key="5">
    <source>
        <dbReference type="Proteomes" id="UP001519460"/>
    </source>
</evidence>
<comment type="caution">
    <text evidence="4">The sequence shown here is derived from an EMBL/GenBank/DDBJ whole genome shotgun (WGS) entry which is preliminary data.</text>
</comment>
<sequence length="461" mass="49966">MCRPVVCLLLLAGFAASQDVVIEVEPATFLPAVTPSTTVHCCVVPGNKSDSPAQVLIMQILKRELGVKNEKRGTIFEADDDVLMATATPGERGTTLNVDSEDGRLTVGGSITGGGGNAPVVTLRVGSPMMEKDAGRFVCKASVLDSNFRLQVLTADATLSIIDQDGSAVLLLAKEQILEEQQKELEKQEKILQADLQQTQDQNDMLAKSVDDLKKTVETLSTRLDALDGAVKTLSNKLNGAELEASLRSSFLSKQGGGDADALEDVKKQLDRLEKTAIADLEKKITSIENHSLNDITSRLDSLEGSVSDMQSSTKKTDSGGKKPDKETEEALKMMGGRIDAILNDVITPLRQKVDSVERDDLDKLDTRVKTVEEELPRVRGVVENLQKTVANLTDIVHTRPGPARVADTTRKCHVCGDVASNKPCTVDELRANTMKPCSSGELFCMNDIFQEGSSRKIYKR</sequence>
<dbReference type="Proteomes" id="UP001519460">
    <property type="component" value="Unassembled WGS sequence"/>
</dbReference>
<name>A0ABD0K7B1_9CAEN</name>
<evidence type="ECO:0000313" key="4">
    <source>
        <dbReference type="EMBL" id="KAK7482731.1"/>
    </source>
</evidence>
<gene>
    <name evidence="4" type="ORF">BaRGS_00026029</name>
</gene>
<keyword evidence="1" id="KW-0175">Coiled coil</keyword>
<organism evidence="4 5">
    <name type="scientific">Batillaria attramentaria</name>
    <dbReference type="NCBI Taxonomy" id="370345"/>
    <lineage>
        <taxon>Eukaryota</taxon>
        <taxon>Metazoa</taxon>
        <taxon>Spiralia</taxon>
        <taxon>Lophotrochozoa</taxon>
        <taxon>Mollusca</taxon>
        <taxon>Gastropoda</taxon>
        <taxon>Caenogastropoda</taxon>
        <taxon>Sorbeoconcha</taxon>
        <taxon>Cerithioidea</taxon>
        <taxon>Batillariidae</taxon>
        <taxon>Batillaria</taxon>
    </lineage>
</organism>
<reference evidence="4 5" key="1">
    <citation type="journal article" date="2023" name="Sci. Data">
        <title>Genome assembly of the Korean intertidal mud-creeper Batillaria attramentaria.</title>
        <authorList>
            <person name="Patra A.K."/>
            <person name="Ho P.T."/>
            <person name="Jun S."/>
            <person name="Lee S.J."/>
            <person name="Kim Y."/>
            <person name="Won Y.J."/>
        </authorList>
    </citation>
    <scope>NUCLEOTIDE SEQUENCE [LARGE SCALE GENOMIC DNA]</scope>
    <source>
        <strain evidence="4">Wonlab-2016</strain>
    </source>
</reference>
<feature type="region of interest" description="Disordered" evidence="2">
    <location>
        <begin position="303"/>
        <end position="327"/>
    </location>
</feature>
<feature type="signal peptide" evidence="3">
    <location>
        <begin position="1"/>
        <end position="17"/>
    </location>
</feature>
<evidence type="ECO:0000256" key="2">
    <source>
        <dbReference type="SAM" id="MobiDB-lite"/>
    </source>
</evidence>
<protein>
    <submittedName>
        <fullName evidence="4">Uncharacterized protein</fullName>
    </submittedName>
</protein>
<feature type="compositionally biased region" description="Basic and acidic residues" evidence="2">
    <location>
        <begin position="315"/>
        <end position="327"/>
    </location>
</feature>
<dbReference type="Gene3D" id="1.10.287.1490">
    <property type="match status" value="1"/>
</dbReference>
<evidence type="ECO:0000256" key="1">
    <source>
        <dbReference type="SAM" id="Coils"/>
    </source>
</evidence>
<keyword evidence="5" id="KW-1185">Reference proteome</keyword>
<proteinExistence type="predicted"/>
<dbReference type="EMBL" id="JACVVK020000239">
    <property type="protein sequence ID" value="KAK7482731.1"/>
    <property type="molecule type" value="Genomic_DNA"/>
</dbReference>
<feature type="chain" id="PRO_5044790419" evidence="3">
    <location>
        <begin position="18"/>
        <end position="461"/>
    </location>
</feature>
<evidence type="ECO:0000256" key="3">
    <source>
        <dbReference type="SAM" id="SignalP"/>
    </source>
</evidence>
<keyword evidence="3" id="KW-0732">Signal</keyword>
<accession>A0ABD0K7B1</accession>